<accession>D8Q9H5</accession>
<dbReference type="Proteomes" id="UP000007431">
    <property type="component" value="Unassembled WGS sequence"/>
</dbReference>
<evidence type="ECO:0000256" key="5">
    <source>
        <dbReference type="ARBA" id="ARBA00023242"/>
    </source>
</evidence>
<keyword evidence="3" id="KW-0805">Transcription regulation</keyword>
<reference evidence="7 8" key="1">
    <citation type="journal article" date="2010" name="Nat. Biotechnol.">
        <title>Genome sequence of the model mushroom Schizophyllum commune.</title>
        <authorList>
            <person name="Ohm R.A."/>
            <person name="de Jong J.F."/>
            <person name="Lugones L.G."/>
            <person name="Aerts A."/>
            <person name="Kothe E."/>
            <person name="Stajich J.E."/>
            <person name="de Vries R.P."/>
            <person name="Record E."/>
            <person name="Levasseur A."/>
            <person name="Baker S.E."/>
            <person name="Bartholomew K.A."/>
            <person name="Coutinho P.M."/>
            <person name="Erdmann S."/>
            <person name="Fowler T.J."/>
            <person name="Gathman A.C."/>
            <person name="Lombard V."/>
            <person name="Henrissat B."/>
            <person name="Knabe N."/>
            <person name="Kuees U."/>
            <person name="Lilly W.W."/>
            <person name="Lindquist E."/>
            <person name="Lucas S."/>
            <person name="Magnuson J.K."/>
            <person name="Piumi F."/>
            <person name="Raudaskoski M."/>
            <person name="Salamov A."/>
            <person name="Schmutz J."/>
            <person name="Schwarze F.W.M.R."/>
            <person name="vanKuyk P.A."/>
            <person name="Horton J.S."/>
            <person name="Grigoriev I.V."/>
            <person name="Woesten H.A.B."/>
        </authorList>
    </citation>
    <scope>NUCLEOTIDE SEQUENCE [LARGE SCALE GENOMIC DNA]</scope>
    <source>
        <strain evidence="8">H4-8 / FGSC 9210</strain>
    </source>
</reference>
<dbReference type="AlphaFoldDB" id="D8Q9H5"/>
<dbReference type="eggNOG" id="ENOG502SMYK">
    <property type="taxonomic scope" value="Eukaryota"/>
</dbReference>
<dbReference type="PANTHER" id="PTHR47338:SF5">
    <property type="entry name" value="ZN(II)2CYS6 TRANSCRIPTION FACTOR (EUROFUNG)"/>
    <property type="match status" value="1"/>
</dbReference>
<gene>
    <name evidence="7" type="ORF">SCHCODRAFT_110589</name>
</gene>
<dbReference type="InParanoid" id="D8Q9H5"/>
<feature type="compositionally biased region" description="Polar residues" evidence="6">
    <location>
        <begin position="93"/>
        <end position="113"/>
    </location>
</feature>
<name>D8Q9H5_SCHCM</name>
<evidence type="ECO:0000313" key="8">
    <source>
        <dbReference type="Proteomes" id="UP000007431"/>
    </source>
</evidence>
<evidence type="ECO:0000256" key="1">
    <source>
        <dbReference type="ARBA" id="ARBA00004123"/>
    </source>
</evidence>
<dbReference type="STRING" id="578458.D8Q9H5"/>
<evidence type="ECO:0000313" key="7">
    <source>
        <dbReference type="EMBL" id="EFI95658.1"/>
    </source>
</evidence>
<evidence type="ECO:0000256" key="3">
    <source>
        <dbReference type="ARBA" id="ARBA00023015"/>
    </source>
</evidence>
<sequence>MEDAFQFIIESPQTTTGHKKRPPLIAPPSRLKKIKCLQPHPDSKCDACKAAKIPCKFKDRERYFAERSRAIAGPNVGTAFNPIEERAAENGSSMDAFSISGPQTYAGSSSRATHSPKPSGAVAAESSSPRFQPYPSTYQAGHRHSTSSPITPSYPNQVQGGYNYVAPTPAPVVPQRQPISLFDQDNQNYPNRTLITEFTEAFIRNHVHQFQFVNSNDIWKQVWSGTLPAPFASCIAALACKHSTRADLTYGRTIESVGEVYAENAKNMLGRRPAATMPMLHTLILLAWAEQRLKKDEDARMHYDMAMRMAVDLGMTNSSINLIGDQRDIRVLTWSNLVELHHALVAR</sequence>
<dbReference type="PANTHER" id="PTHR47338">
    <property type="entry name" value="ZN(II)2CYS6 TRANSCRIPTION FACTOR (EUROFUNG)-RELATED"/>
    <property type="match status" value="1"/>
</dbReference>
<keyword evidence="5" id="KW-0539">Nucleus</keyword>
<dbReference type="GO" id="GO:0005634">
    <property type="term" value="C:nucleus"/>
    <property type="evidence" value="ECO:0007669"/>
    <property type="project" value="UniProtKB-SubCell"/>
</dbReference>
<dbReference type="InterPro" id="IPR050815">
    <property type="entry name" value="TF_fung"/>
</dbReference>
<dbReference type="GO" id="GO:0000981">
    <property type="term" value="F:DNA-binding transcription factor activity, RNA polymerase II-specific"/>
    <property type="evidence" value="ECO:0007669"/>
    <property type="project" value="InterPro"/>
</dbReference>
<protein>
    <recommendedName>
        <fullName evidence="9">Zn(2)-C6 fungal-type domain-containing protein</fullName>
    </recommendedName>
</protein>
<dbReference type="CDD" id="cd12148">
    <property type="entry name" value="fungal_TF_MHR"/>
    <property type="match status" value="1"/>
</dbReference>
<dbReference type="GO" id="GO:0046872">
    <property type="term" value="F:metal ion binding"/>
    <property type="evidence" value="ECO:0007669"/>
    <property type="project" value="UniProtKB-KW"/>
</dbReference>
<comment type="subcellular location">
    <subcellularLocation>
        <location evidence="1">Nucleus</location>
    </subcellularLocation>
</comment>
<keyword evidence="4" id="KW-0804">Transcription</keyword>
<proteinExistence type="predicted"/>
<dbReference type="OMA" id="TSCDHCR"/>
<keyword evidence="8" id="KW-1185">Reference proteome</keyword>
<keyword evidence="2" id="KW-0479">Metal-binding</keyword>
<organism evidence="8">
    <name type="scientific">Schizophyllum commune (strain H4-8 / FGSC 9210)</name>
    <name type="common">Split gill fungus</name>
    <dbReference type="NCBI Taxonomy" id="578458"/>
    <lineage>
        <taxon>Eukaryota</taxon>
        <taxon>Fungi</taxon>
        <taxon>Dikarya</taxon>
        <taxon>Basidiomycota</taxon>
        <taxon>Agaricomycotina</taxon>
        <taxon>Agaricomycetes</taxon>
        <taxon>Agaricomycetidae</taxon>
        <taxon>Agaricales</taxon>
        <taxon>Schizophyllaceae</taxon>
        <taxon>Schizophyllum</taxon>
    </lineage>
</organism>
<dbReference type="VEuPathDB" id="FungiDB:SCHCODRAFT_02631776"/>
<dbReference type="HOGENOM" id="CLU_061618_0_0_1"/>
<evidence type="ECO:0000256" key="2">
    <source>
        <dbReference type="ARBA" id="ARBA00022723"/>
    </source>
</evidence>
<evidence type="ECO:0000256" key="4">
    <source>
        <dbReference type="ARBA" id="ARBA00023163"/>
    </source>
</evidence>
<evidence type="ECO:0000256" key="6">
    <source>
        <dbReference type="SAM" id="MobiDB-lite"/>
    </source>
</evidence>
<feature type="compositionally biased region" description="Polar residues" evidence="6">
    <location>
        <begin position="125"/>
        <end position="139"/>
    </location>
</feature>
<evidence type="ECO:0008006" key="9">
    <source>
        <dbReference type="Google" id="ProtNLM"/>
    </source>
</evidence>
<feature type="non-terminal residue" evidence="7">
    <location>
        <position position="347"/>
    </location>
</feature>
<feature type="region of interest" description="Disordered" evidence="6">
    <location>
        <begin position="93"/>
        <end position="154"/>
    </location>
</feature>
<dbReference type="EMBL" id="GL377308">
    <property type="protein sequence ID" value="EFI95658.1"/>
    <property type="molecule type" value="Genomic_DNA"/>
</dbReference>